<evidence type="ECO:0000313" key="4">
    <source>
        <dbReference type="Proteomes" id="UP000061587"/>
    </source>
</evidence>
<reference evidence="3 4" key="2">
    <citation type="journal article" date="2016" name="Genome Biol. Evol.">
        <title>Extensive mobilome-driven genome diversification in mouse gut-associated Bacteroides vulgatus mpk.</title>
        <authorList>
            <person name="Lange A."/>
            <person name="Beier S."/>
            <person name="Steimle A."/>
            <person name="Autenrieth I.B."/>
            <person name="Huson D.H."/>
            <person name="Frick J.S."/>
        </authorList>
    </citation>
    <scope>NUCLEOTIDE SEQUENCE [LARGE SCALE GENOMIC DNA]</scope>
    <source>
        <strain evidence="4">mpk</strain>
    </source>
</reference>
<name>A0A0P0M2A4_PHOVU</name>
<dbReference type="NCBIfam" id="TIGR00696">
    <property type="entry name" value="wecG_tagA_cpsF"/>
    <property type="match status" value="1"/>
</dbReference>
<evidence type="ECO:0000256" key="1">
    <source>
        <dbReference type="ARBA" id="ARBA00022676"/>
    </source>
</evidence>
<evidence type="ECO:0000313" key="3">
    <source>
        <dbReference type="EMBL" id="ALK84497.1"/>
    </source>
</evidence>
<dbReference type="AlphaFoldDB" id="A0A0P0M2A4"/>
<dbReference type="EMBL" id="CP013020">
    <property type="protein sequence ID" value="ALK84497.1"/>
    <property type="molecule type" value="Genomic_DNA"/>
</dbReference>
<reference evidence="4" key="1">
    <citation type="submission" date="2015-10" db="EMBL/GenBank/DDBJ databases">
        <title>Extensive mobilome-driven genome diversification in gut-associated Bacteroides vulgatus mpk.</title>
        <authorList>
            <person name="Beier S."/>
            <person name="Lange A."/>
            <person name="Huson D.H."/>
            <person name="Frick J.-S."/>
            <person name="Autenrieth I.B."/>
        </authorList>
    </citation>
    <scope>NUCLEOTIDE SEQUENCE [LARGE SCALE GENOMIC DNA]</scope>
    <source>
        <strain evidence="4">mpk</strain>
    </source>
</reference>
<keyword evidence="1" id="KW-0328">Glycosyltransferase</keyword>
<sequence>MLIPDGASIVKACRWLNAKSKPAGRIAGWDLFEFEMNKLNRKGGKCFFMGSSEKVLALIKRRAAVDFPHIEVETYSPPYKPEFSEEDNRAIVEAINKANPDLLWIGMTAPKQEKWAYTHWNELKIHCHCGTIGAVFDFYAGTVKRAPAWWQRHSLEWCYRLLKEPAGCGNVTLSAICCSCGIYVRSSLMKRILLLVFWCSASLWADAQALLGTTGLLHAPTADMQRDKTFLFGGNYLNTHPLSTHFRSREVGYTFNYYINITMFPWLEVSYICTLVHADHGSAYFPEQSWGKFTNQDRAFSARLRLWKEGWWKEWTPQIVLGLDDPTSHADHGGGELVSGNTSGSNNYATRYYLAVTKHLNFQNIGEWGVHAAFVYGNAKGMEHYKRPSFGTNFRFAFPETSIISKAANGLNLMAEYDARTCNVGFEYSFWKDYVNLVAELNNGKYFSGGLVFKVHLK</sequence>
<gene>
    <name evidence="3" type="ORF">BvMPK_1895</name>
</gene>
<dbReference type="PANTHER" id="PTHR34136">
    <property type="match status" value="1"/>
</dbReference>
<dbReference type="Pfam" id="PF06082">
    <property type="entry name" value="YjbH"/>
    <property type="match status" value="1"/>
</dbReference>
<dbReference type="InterPro" id="IPR004629">
    <property type="entry name" value="WecG_TagA_CpsF"/>
</dbReference>
<proteinExistence type="predicted"/>
<evidence type="ECO:0000256" key="2">
    <source>
        <dbReference type="ARBA" id="ARBA00022679"/>
    </source>
</evidence>
<dbReference type="CDD" id="cd06533">
    <property type="entry name" value="Glyco_transf_WecG_TagA"/>
    <property type="match status" value="1"/>
</dbReference>
<dbReference type="PANTHER" id="PTHR34136:SF1">
    <property type="entry name" value="UDP-N-ACETYL-D-MANNOSAMINURONIC ACID TRANSFERASE"/>
    <property type="match status" value="1"/>
</dbReference>
<accession>A0A0P0M2A4</accession>
<organism evidence="3 4">
    <name type="scientific">Phocaeicola vulgatus</name>
    <name type="common">Bacteroides vulgatus</name>
    <dbReference type="NCBI Taxonomy" id="821"/>
    <lineage>
        <taxon>Bacteria</taxon>
        <taxon>Pseudomonadati</taxon>
        <taxon>Bacteroidota</taxon>
        <taxon>Bacteroidia</taxon>
        <taxon>Bacteroidales</taxon>
        <taxon>Bacteroidaceae</taxon>
        <taxon>Phocaeicola</taxon>
    </lineage>
</organism>
<dbReference type="GO" id="GO:0016758">
    <property type="term" value="F:hexosyltransferase activity"/>
    <property type="evidence" value="ECO:0007669"/>
    <property type="project" value="TreeGrafter"/>
</dbReference>
<protein>
    <submittedName>
        <fullName evidence="3">N-acetylmannosaminyltransferase</fullName>
    </submittedName>
</protein>
<dbReference type="InterPro" id="IPR010344">
    <property type="entry name" value="YbjH"/>
</dbReference>
<keyword evidence="2" id="KW-0808">Transferase</keyword>
<dbReference type="PATRIC" id="fig|821.40.peg.2271"/>
<dbReference type="Pfam" id="PF03808">
    <property type="entry name" value="Glyco_tran_WecG"/>
    <property type="match status" value="1"/>
</dbReference>
<dbReference type="Proteomes" id="UP000061587">
    <property type="component" value="Chromosome"/>
</dbReference>